<evidence type="ECO:0000313" key="1">
    <source>
        <dbReference type="EMBL" id="KOX77376.1"/>
    </source>
</evidence>
<dbReference type="EMBL" id="KQ435732">
    <property type="protein sequence ID" value="KOX77376.1"/>
    <property type="molecule type" value="Genomic_DNA"/>
</dbReference>
<protein>
    <submittedName>
        <fullName evidence="1">Uncharacterized protein</fullName>
    </submittedName>
</protein>
<reference evidence="1 2" key="1">
    <citation type="submission" date="2015-07" db="EMBL/GenBank/DDBJ databases">
        <title>The genome of Melipona quadrifasciata.</title>
        <authorList>
            <person name="Pan H."/>
            <person name="Kapheim K."/>
        </authorList>
    </citation>
    <scope>NUCLEOTIDE SEQUENCE [LARGE SCALE GENOMIC DNA]</scope>
    <source>
        <strain evidence="1">0111107301</strain>
        <tissue evidence="1">Whole body</tissue>
    </source>
</reference>
<name>A0A0M9A6C7_9HYME</name>
<dbReference type="AlphaFoldDB" id="A0A0M9A6C7"/>
<evidence type="ECO:0000313" key="2">
    <source>
        <dbReference type="Proteomes" id="UP000053105"/>
    </source>
</evidence>
<organism evidence="1 2">
    <name type="scientific">Melipona quadrifasciata</name>
    <dbReference type="NCBI Taxonomy" id="166423"/>
    <lineage>
        <taxon>Eukaryota</taxon>
        <taxon>Metazoa</taxon>
        <taxon>Ecdysozoa</taxon>
        <taxon>Arthropoda</taxon>
        <taxon>Hexapoda</taxon>
        <taxon>Insecta</taxon>
        <taxon>Pterygota</taxon>
        <taxon>Neoptera</taxon>
        <taxon>Endopterygota</taxon>
        <taxon>Hymenoptera</taxon>
        <taxon>Apocrita</taxon>
        <taxon>Aculeata</taxon>
        <taxon>Apoidea</taxon>
        <taxon>Anthophila</taxon>
        <taxon>Apidae</taxon>
        <taxon>Melipona</taxon>
    </lineage>
</organism>
<sequence length="74" mass="8595">MSEMNDKLSSNNIMRIVGKDKLVYVYYTSIYTSTRYKTPRTGPWSTKQTPYTSDGRQSVSFLESYLEYSITGEE</sequence>
<dbReference type="Proteomes" id="UP000053105">
    <property type="component" value="Unassembled WGS sequence"/>
</dbReference>
<proteinExistence type="predicted"/>
<accession>A0A0M9A6C7</accession>
<keyword evidence="2" id="KW-1185">Reference proteome</keyword>
<gene>
    <name evidence="1" type="ORF">WN51_09698</name>
</gene>